<feature type="transmembrane region" description="Helical" evidence="2">
    <location>
        <begin position="20"/>
        <end position="40"/>
    </location>
</feature>
<feature type="region of interest" description="Disordered" evidence="1">
    <location>
        <begin position="283"/>
        <end position="331"/>
    </location>
</feature>
<evidence type="ECO:0000313" key="3">
    <source>
        <dbReference type="EMBL" id="CAE6505394.1"/>
    </source>
</evidence>
<feature type="compositionally biased region" description="Low complexity" evidence="1">
    <location>
        <begin position="286"/>
        <end position="308"/>
    </location>
</feature>
<reference evidence="3" key="1">
    <citation type="submission" date="2021-01" db="EMBL/GenBank/DDBJ databases">
        <authorList>
            <person name="Kaushik A."/>
        </authorList>
    </citation>
    <scope>NUCLEOTIDE SEQUENCE</scope>
    <source>
        <strain evidence="3">AG6-10EEA</strain>
    </source>
</reference>
<accession>A0A8H3D2S9</accession>
<feature type="transmembrane region" description="Helical" evidence="2">
    <location>
        <begin position="60"/>
        <end position="79"/>
    </location>
</feature>
<evidence type="ECO:0000256" key="2">
    <source>
        <dbReference type="SAM" id="Phobius"/>
    </source>
</evidence>
<feature type="transmembrane region" description="Helical" evidence="2">
    <location>
        <begin position="254"/>
        <end position="272"/>
    </location>
</feature>
<proteinExistence type="predicted"/>
<feature type="compositionally biased region" description="Basic residues" evidence="1">
    <location>
        <begin position="314"/>
        <end position="324"/>
    </location>
</feature>
<name>A0A8H3D2S9_9AGAM</name>
<keyword evidence="2" id="KW-1133">Transmembrane helix</keyword>
<dbReference type="EMBL" id="CAJMXA010003591">
    <property type="protein sequence ID" value="CAE6505394.1"/>
    <property type="molecule type" value="Genomic_DNA"/>
</dbReference>
<dbReference type="Proteomes" id="UP000663853">
    <property type="component" value="Unassembled WGS sequence"/>
</dbReference>
<organism evidence="3 4">
    <name type="scientific">Rhizoctonia solani</name>
    <dbReference type="NCBI Taxonomy" id="456999"/>
    <lineage>
        <taxon>Eukaryota</taxon>
        <taxon>Fungi</taxon>
        <taxon>Dikarya</taxon>
        <taxon>Basidiomycota</taxon>
        <taxon>Agaricomycotina</taxon>
        <taxon>Agaricomycetes</taxon>
        <taxon>Cantharellales</taxon>
        <taxon>Ceratobasidiaceae</taxon>
        <taxon>Rhizoctonia</taxon>
    </lineage>
</organism>
<evidence type="ECO:0000256" key="1">
    <source>
        <dbReference type="SAM" id="MobiDB-lite"/>
    </source>
</evidence>
<keyword evidence="2" id="KW-0472">Membrane</keyword>
<evidence type="ECO:0000313" key="4">
    <source>
        <dbReference type="Proteomes" id="UP000663853"/>
    </source>
</evidence>
<protein>
    <recommendedName>
        <fullName evidence="5">Transmembrane protein</fullName>
    </recommendedName>
</protein>
<keyword evidence="2" id="KW-0812">Transmembrane</keyword>
<comment type="caution">
    <text evidence="3">The sequence shown here is derived from an EMBL/GenBank/DDBJ whole genome shotgun (WGS) entry which is preliminary data.</text>
</comment>
<gene>
    <name evidence="3" type="ORF">RDB_LOCUS118615</name>
</gene>
<evidence type="ECO:0008006" key="5">
    <source>
        <dbReference type="Google" id="ProtNLM"/>
    </source>
</evidence>
<sequence length="331" mass="36661">MSLTAVSATLDWLRTPPFELWGVSFPLIDLIGAFRLSIVLRQIKKLKGGTSKADTQVSPWITALILFGGEAVMCSQLSLTPSFLTYPNVTLLFMGVQFLANELVIEPPPFRFSVELPLAVFDAFGRALLLCDFAPGLIAKHPDPAVANSPLALLITAEVLTNGGFFFVNLLNMLDPRGWKVDRTPPEVLPWGWTAIDLWTAPVITAFWASLTHWRSSQNQPFWANVHSRYLDLGGSKQLNEKPAALEAWAHSDARSLCIVILVVLFVCRTWWHMGPLPSFKIKKQPSSPAPSVKPSSSTTSIELSELSNTPTSVRKRRNKHSRGKSMTQVE</sequence>
<dbReference type="AlphaFoldDB" id="A0A8H3D2S9"/>
<feature type="transmembrane region" description="Helical" evidence="2">
    <location>
        <begin position="151"/>
        <end position="171"/>
    </location>
</feature>